<dbReference type="SUPFAM" id="SSF57756">
    <property type="entry name" value="Retrovirus zinc finger-like domains"/>
    <property type="match status" value="3"/>
</dbReference>
<feature type="domain" description="CCHC-type" evidence="12">
    <location>
        <begin position="686"/>
        <end position="701"/>
    </location>
</feature>
<feature type="transmembrane region" description="Helical" evidence="10">
    <location>
        <begin position="9"/>
        <end position="29"/>
    </location>
</feature>
<dbReference type="Pfam" id="PF00098">
    <property type="entry name" value="zf-CCHC"/>
    <property type="match status" value="6"/>
</dbReference>
<dbReference type="GO" id="GO:0008270">
    <property type="term" value="F:zinc ion binding"/>
    <property type="evidence" value="ECO:0007669"/>
    <property type="project" value="UniProtKB-KW"/>
</dbReference>
<keyword evidence="9" id="KW-0863">Zinc-finger</keyword>
<comment type="similarity">
    <text evidence="2">Belongs to the lipase maturation factor family.</text>
</comment>
<keyword evidence="14" id="KW-1185">Reference proteome</keyword>
<feature type="transmembrane region" description="Helical" evidence="10">
    <location>
        <begin position="425"/>
        <end position="446"/>
    </location>
</feature>
<gene>
    <name evidence="13" type="ORF">Poli38472_001795</name>
</gene>
<dbReference type="PROSITE" id="PS50158">
    <property type="entry name" value="ZF_CCHC"/>
    <property type="match status" value="6"/>
</dbReference>
<evidence type="ECO:0000256" key="10">
    <source>
        <dbReference type="SAM" id="Phobius"/>
    </source>
</evidence>
<keyword evidence="11" id="KW-0732">Signal</keyword>
<evidence type="ECO:0000256" key="3">
    <source>
        <dbReference type="ARBA" id="ARBA00022692"/>
    </source>
</evidence>
<feature type="domain" description="CCHC-type" evidence="12">
    <location>
        <begin position="777"/>
        <end position="793"/>
    </location>
</feature>
<dbReference type="SMART" id="SM00343">
    <property type="entry name" value="ZnF_C2HC"/>
    <property type="match status" value="6"/>
</dbReference>
<feature type="domain" description="CCHC-type" evidence="12">
    <location>
        <begin position="709"/>
        <end position="724"/>
    </location>
</feature>
<feature type="domain" description="CCHC-type" evidence="12">
    <location>
        <begin position="730"/>
        <end position="746"/>
    </location>
</feature>
<protein>
    <recommendedName>
        <fullName evidence="8">Lipase maturation factor 2</fullName>
    </recommendedName>
</protein>
<feature type="domain" description="CCHC-type" evidence="12">
    <location>
        <begin position="655"/>
        <end position="672"/>
    </location>
</feature>
<dbReference type="InterPro" id="IPR009613">
    <property type="entry name" value="LMF"/>
</dbReference>
<dbReference type="InterPro" id="IPR036875">
    <property type="entry name" value="Znf_CCHC_sf"/>
</dbReference>
<accession>A0A8K1CU87</accession>
<name>A0A8K1CU87_PYTOL</name>
<dbReference type="PANTHER" id="PTHR14463:SF5">
    <property type="entry name" value="LIPASE MATURATION FACTOR 2"/>
    <property type="match status" value="1"/>
</dbReference>
<organism evidence="13 14">
    <name type="scientific">Pythium oligandrum</name>
    <name type="common">Mycoparasitic fungus</name>
    <dbReference type="NCBI Taxonomy" id="41045"/>
    <lineage>
        <taxon>Eukaryota</taxon>
        <taxon>Sar</taxon>
        <taxon>Stramenopiles</taxon>
        <taxon>Oomycota</taxon>
        <taxon>Peronosporomycetes</taxon>
        <taxon>Pythiales</taxon>
        <taxon>Pythiaceae</taxon>
        <taxon>Pythium</taxon>
    </lineage>
</organism>
<dbReference type="Pfam" id="PF06762">
    <property type="entry name" value="LMF1"/>
    <property type="match status" value="1"/>
</dbReference>
<keyword evidence="9" id="KW-0479">Metal-binding</keyword>
<feature type="transmembrane region" description="Helical" evidence="10">
    <location>
        <begin position="384"/>
        <end position="405"/>
    </location>
</feature>
<keyword evidence="7" id="KW-0325">Glycoprotein</keyword>
<feature type="transmembrane region" description="Helical" evidence="10">
    <location>
        <begin position="78"/>
        <end position="100"/>
    </location>
</feature>
<dbReference type="GO" id="GO:0051604">
    <property type="term" value="P:protein maturation"/>
    <property type="evidence" value="ECO:0007669"/>
    <property type="project" value="InterPro"/>
</dbReference>
<feature type="signal peptide" evidence="11">
    <location>
        <begin position="1"/>
        <end position="23"/>
    </location>
</feature>
<comment type="subcellular location">
    <subcellularLocation>
        <location evidence="1">Endoplasmic reticulum membrane</location>
        <topology evidence="1">Multi-pass membrane protein</topology>
    </subcellularLocation>
</comment>
<evidence type="ECO:0000313" key="13">
    <source>
        <dbReference type="EMBL" id="TMW69639.1"/>
    </source>
</evidence>
<keyword evidence="3 10" id="KW-0812">Transmembrane</keyword>
<feature type="transmembrane region" description="Helical" evidence="10">
    <location>
        <begin position="164"/>
        <end position="181"/>
    </location>
</feature>
<evidence type="ECO:0000256" key="7">
    <source>
        <dbReference type="ARBA" id="ARBA00023180"/>
    </source>
</evidence>
<dbReference type="InterPro" id="IPR057433">
    <property type="entry name" value="LMF1/2_C"/>
</dbReference>
<keyword evidence="4" id="KW-0256">Endoplasmic reticulum</keyword>
<keyword evidence="6 10" id="KW-0472">Membrane</keyword>
<evidence type="ECO:0000256" key="8">
    <source>
        <dbReference type="ARBA" id="ARBA00040643"/>
    </source>
</evidence>
<feature type="transmembrane region" description="Helical" evidence="10">
    <location>
        <begin position="260"/>
        <end position="287"/>
    </location>
</feature>
<keyword evidence="5 10" id="KW-1133">Transmembrane helix</keyword>
<dbReference type="GO" id="GO:0003676">
    <property type="term" value="F:nucleic acid binding"/>
    <property type="evidence" value="ECO:0007669"/>
    <property type="project" value="InterPro"/>
</dbReference>
<evidence type="ECO:0000256" key="2">
    <source>
        <dbReference type="ARBA" id="ARBA00005512"/>
    </source>
</evidence>
<dbReference type="InterPro" id="IPR001878">
    <property type="entry name" value="Znf_CCHC"/>
</dbReference>
<reference evidence="13" key="1">
    <citation type="submission" date="2019-03" db="EMBL/GenBank/DDBJ databases">
        <title>Long read genome sequence of the mycoparasitic Pythium oligandrum ATCC 38472 isolated from sugarbeet rhizosphere.</title>
        <authorList>
            <person name="Gaulin E."/>
        </authorList>
    </citation>
    <scope>NUCLEOTIDE SEQUENCE</scope>
    <source>
        <strain evidence="13">ATCC 38472_TT</strain>
    </source>
</reference>
<dbReference type="Proteomes" id="UP000794436">
    <property type="component" value="Unassembled WGS sequence"/>
</dbReference>
<dbReference type="InterPro" id="IPR057434">
    <property type="entry name" value="LMF1/2_N"/>
</dbReference>
<evidence type="ECO:0000256" key="11">
    <source>
        <dbReference type="SAM" id="SignalP"/>
    </source>
</evidence>
<evidence type="ECO:0000256" key="9">
    <source>
        <dbReference type="PROSITE-ProRule" id="PRU00047"/>
    </source>
</evidence>
<feature type="transmembrane region" description="Helical" evidence="10">
    <location>
        <begin position="228"/>
        <end position="248"/>
    </location>
</feature>
<feature type="transmembrane region" description="Helical" evidence="10">
    <location>
        <begin position="327"/>
        <end position="349"/>
    </location>
</feature>
<dbReference type="Gene3D" id="4.10.60.10">
    <property type="entry name" value="Zinc finger, CCHC-type"/>
    <property type="match status" value="4"/>
</dbReference>
<keyword evidence="9" id="KW-0862">Zinc</keyword>
<evidence type="ECO:0000313" key="14">
    <source>
        <dbReference type="Proteomes" id="UP000794436"/>
    </source>
</evidence>
<dbReference type="Pfam" id="PF25179">
    <property type="entry name" value="LMF1_C"/>
    <property type="match status" value="1"/>
</dbReference>
<evidence type="ECO:0000256" key="6">
    <source>
        <dbReference type="ARBA" id="ARBA00023136"/>
    </source>
</evidence>
<evidence type="ECO:0000256" key="5">
    <source>
        <dbReference type="ARBA" id="ARBA00022989"/>
    </source>
</evidence>
<sequence length="798" mass="90393">MGRRFPRDCFLRALCAIYAAAFASIGQQIHGLYGVGGLEPVDVFLDRLVEQHELQHDSTRQRMWRYPTLVWLYEDLQWSPSFCMQVLAFLGMTVACLGVCNASWRTILPMAVIWTCYLSIVQCGQTFMRFQWDSFLLEVGFLAIWLTPWWPVKTNDGDDEVFQSPASVVWTLRFLFFKFMLMSGAVKIQSRCPTWLGLTALEYHFATQPLPLPLSWYAHQLPPILNRLGVAATLLIEGPWTFFIIAPPLSLRQFSAAMQILLQVMIMLTGNYNFFNILTTVMAFALLDIQDTDIHVKTSSTDSHIGRLVQYIDRKWLHFQESRRISALWIVAAVIYCGYSSNLVFSMGIDSQNSQISTWEDVIMSTWIRFIPTVEETQAWLTRILPVSFVVSVALIGVATMWQLIRFSVTASVSPSRRVIGCFHLLTGAFVSAWVFCACVFTLSVLGRSFQESLPPFVYSAYTSTSHFRVTSPYGLFRTMTGVGTIERDGQRFSVVARPEIIVEGTDDGGATWKPYHFRFKPGDISVAPRLNVPFQPRLDWQMWFAALGDYQGAPWIVHLVYKLLNNSSAVKELLDPSRDPFPTHPPAAIRAQLYLYDYTRLNTTWNRAIPNAFILKTRFDEQWWTRTLHKDYTATHFQLDRVTSKNTMDAIDSRKCHNCGNTGHLRRDCPEAPSTEGGFNSGAACFGCGKFGHLKRDCPSNVGGGRACHNCGNFGHLRRDCPEEAQPPKCHNCGQSGHLRRDCTSELRENRKCHGCGQFGHLRRDCPEDNGGSADKCYQCGGTGHWARDCTNQSITA</sequence>
<dbReference type="EMBL" id="SPLM01000001">
    <property type="protein sequence ID" value="TMW69639.1"/>
    <property type="molecule type" value="Genomic_DNA"/>
</dbReference>
<evidence type="ECO:0000259" key="12">
    <source>
        <dbReference type="PROSITE" id="PS50158"/>
    </source>
</evidence>
<dbReference type="GO" id="GO:0005789">
    <property type="term" value="C:endoplasmic reticulum membrane"/>
    <property type="evidence" value="ECO:0007669"/>
    <property type="project" value="UniProtKB-SubCell"/>
</dbReference>
<dbReference type="PANTHER" id="PTHR14463">
    <property type="entry name" value="LIPASE MATURATION FACTOR"/>
    <property type="match status" value="1"/>
</dbReference>
<feature type="chain" id="PRO_5035461553" description="Lipase maturation factor 2" evidence="11">
    <location>
        <begin position="24"/>
        <end position="798"/>
    </location>
</feature>
<feature type="domain" description="CCHC-type" evidence="12">
    <location>
        <begin position="752"/>
        <end position="769"/>
    </location>
</feature>
<dbReference type="OrthoDB" id="196607at2759"/>
<evidence type="ECO:0000256" key="4">
    <source>
        <dbReference type="ARBA" id="ARBA00022824"/>
    </source>
</evidence>
<proteinExistence type="inferred from homology"/>
<comment type="caution">
    <text evidence="13">The sequence shown here is derived from an EMBL/GenBank/DDBJ whole genome shotgun (WGS) entry which is preliminary data.</text>
</comment>
<evidence type="ECO:0000256" key="1">
    <source>
        <dbReference type="ARBA" id="ARBA00004477"/>
    </source>
</evidence>
<feature type="transmembrane region" description="Helical" evidence="10">
    <location>
        <begin position="135"/>
        <end position="152"/>
    </location>
</feature>
<dbReference type="AlphaFoldDB" id="A0A8K1CU87"/>